<reference evidence="2" key="1">
    <citation type="journal article" date="2012" name="Nat. Commun.">
        <title>The genome of Prunus mume.</title>
        <authorList>
            <person name="Zhang Q."/>
            <person name="Chen W."/>
            <person name="Sun L."/>
            <person name="Zhao F."/>
            <person name="Huang B."/>
            <person name="Yang W."/>
            <person name="Tao Y."/>
            <person name="Wang J."/>
            <person name="Yuan Z."/>
            <person name="Fan G."/>
            <person name="Xing Z."/>
            <person name="Han C."/>
            <person name="Pan H."/>
            <person name="Zhong X."/>
            <person name="Shi W."/>
            <person name="Liang X."/>
            <person name="Du D."/>
            <person name="Sun F."/>
            <person name="Xu Z."/>
            <person name="Hao R."/>
            <person name="Lv T."/>
            <person name="Lv Y."/>
            <person name="Zheng Z."/>
            <person name="Sun M."/>
            <person name="Luo L."/>
            <person name="Cai M."/>
            <person name="Gao Y."/>
            <person name="Wang J."/>
            <person name="Yin Y."/>
            <person name="Xu X."/>
            <person name="Cheng T."/>
            <person name="Wang J."/>
        </authorList>
    </citation>
    <scope>NUCLEOTIDE SEQUENCE [LARGE SCALE GENOMIC DNA]</scope>
</reference>
<gene>
    <name evidence="3" type="primary">LOC103339428</name>
</gene>
<proteinExistence type="predicted"/>
<feature type="compositionally biased region" description="Low complexity" evidence="1">
    <location>
        <begin position="21"/>
        <end position="32"/>
    </location>
</feature>
<organism evidence="2 3">
    <name type="scientific">Prunus mume</name>
    <name type="common">Japanese apricot</name>
    <name type="synonym">Armeniaca mume</name>
    <dbReference type="NCBI Taxonomy" id="102107"/>
    <lineage>
        <taxon>Eukaryota</taxon>
        <taxon>Viridiplantae</taxon>
        <taxon>Streptophyta</taxon>
        <taxon>Embryophyta</taxon>
        <taxon>Tracheophyta</taxon>
        <taxon>Spermatophyta</taxon>
        <taxon>Magnoliopsida</taxon>
        <taxon>eudicotyledons</taxon>
        <taxon>Gunneridae</taxon>
        <taxon>Pentapetalae</taxon>
        <taxon>rosids</taxon>
        <taxon>fabids</taxon>
        <taxon>Rosales</taxon>
        <taxon>Rosaceae</taxon>
        <taxon>Amygdaloideae</taxon>
        <taxon>Amygdaleae</taxon>
        <taxon>Prunus</taxon>
    </lineage>
</organism>
<keyword evidence="2" id="KW-1185">Reference proteome</keyword>
<name>A0ABM0PKK6_PRUMU</name>
<evidence type="ECO:0000256" key="1">
    <source>
        <dbReference type="SAM" id="MobiDB-lite"/>
    </source>
</evidence>
<dbReference type="Pfam" id="PF05553">
    <property type="entry name" value="DUF761"/>
    <property type="match status" value="1"/>
</dbReference>
<feature type="region of interest" description="Disordered" evidence="1">
    <location>
        <begin position="1"/>
        <end position="32"/>
    </location>
</feature>
<dbReference type="InterPro" id="IPR008480">
    <property type="entry name" value="DUF761_pln"/>
</dbReference>
<sequence length="220" mass="25130">MGVKTFQPTLQVFSTLPPPSSSSSSSSSSSPTLSSIMKIKTLIHTIIFSHVCRAIRYLNKAKSKAASIFIQILRESQPMQLIYPTKKTKIKNKTKKIFFGSFRLHYNWCSSTHVLPVPARVYEGLTASTHLYYDSTWNSVISTDAQQCEENHGPESQLSGYLQWLEEKKLHGKNNSMADEIDVNEIDKLADLFIAQSHEKFILEKQESYRRFQEMNARSM</sequence>
<dbReference type="RefSeq" id="XP_008240944.1">
    <property type="nucleotide sequence ID" value="XM_008242722.1"/>
</dbReference>
<dbReference type="PANTHER" id="PTHR33450">
    <property type="entry name" value="EMB|CAB67623.1-RELATED"/>
    <property type="match status" value="1"/>
</dbReference>
<dbReference type="PANTHER" id="PTHR33450:SF4">
    <property type="entry name" value="OS04G0665666 PROTEIN"/>
    <property type="match status" value="1"/>
</dbReference>
<dbReference type="GeneID" id="103339428"/>
<protein>
    <submittedName>
        <fullName evidence="3">Uncharacterized protein LOC103339428</fullName>
    </submittedName>
</protein>
<accession>A0ABM0PKK6</accession>
<dbReference type="Proteomes" id="UP000694861">
    <property type="component" value="Linkage group LG8"/>
</dbReference>
<evidence type="ECO:0000313" key="2">
    <source>
        <dbReference type="Proteomes" id="UP000694861"/>
    </source>
</evidence>
<evidence type="ECO:0000313" key="3">
    <source>
        <dbReference type="RefSeq" id="XP_008240944.1"/>
    </source>
</evidence>
<reference evidence="3" key="2">
    <citation type="submission" date="2025-08" db="UniProtKB">
        <authorList>
            <consortium name="RefSeq"/>
        </authorList>
    </citation>
    <scope>IDENTIFICATION</scope>
</reference>
<feature type="compositionally biased region" description="Polar residues" evidence="1">
    <location>
        <begin position="1"/>
        <end position="13"/>
    </location>
</feature>